<evidence type="ECO:0000313" key="2">
    <source>
        <dbReference type="EMBL" id="GAX81617.1"/>
    </source>
</evidence>
<name>A0A250XEW8_9CHLO</name>
<feature type="compositionally biased region" description="Acidic residues" evidence="1">
    <location>
        <begin position="361"/>
        <end position="384"/>
    </location>
</feature>
<sequence length="820" mass="89219">FSKSYWSNLEQWASHQQTASSLLGLPVGLGAAAVPAALRLRAAVQERLDAVPHMAPAGLIHGTHTHDDHSSEPRSEAESATADRCVVVEATLSSSRKGEGEKQGGIGEGMQGGTTNMAASMSQSAGGAREQELSAEAPGMVGGEERQQQGHASKDQAPAGRDADSSSTEDDDSEEEDVRRMNLITHVRADDEDHADKESHHENGGPAAGQEEDGGAYDTAAGNKAAYKAMMMRVAQEDMPAEGTDHDNRTSRELGVIMQQHHGKGRMGRLVAVTPEGMAVRPLDPLLHITYSDAAVQNLYQLYRRASRPLPAFHEGESPYRTRIRVHHRMMVLEQDSKLKEKEHDGGGSSSSGISSSVHNDEEEEEEEEEEELGGGEDGDDELGEGNARDKERRKKRSRAQQDRITMEDAKGLDSEEEEKEEEEEEEDSAVHDRNQVDMSTEAMVARIHAGEDEDESDMEEQAQAENEAEVTEREEGELEGQSGHRPTGAPTKERCTDDIRIVDGTTAASASISLSAGTPAAHPQQAQQLPAAAIQTAETFVSKDPAIVARLSKLMVHEDLLATAITPRPPHYGCYDINDMMGSARSAQAVHGNASPHFHDDNKHNACSVTYKHMRGRTVRDRQLVMEAAYAELSMTGRGRVPAAYIAKDKHLQEQREYLEELIDREEDKQAAERERQEEEADIDAQINRHHQKRKELGTIRSSDHNVASSSNSSPENNQKKGQQGSHGGKSMHGDALSHPQRMVSLTASEASVFPASVVVEDESLQAATSLKSSSKPKEAFDDTSSEEDTSPNTETVDNASAIGLTRKRDSTLGSTDSE</sequence>
<feature type="compositionally biased region" description="Acidic residues" evidence="1">
    <location>
        <begin position="167"/>
        <end position="176"/>
    </location>
</feature>
<feature type="compositionally biased region" description="Low complexity" evidence="1">
    <location>
        <begin position="706"/>
        <end position="725"/>
    </location>
</feature>
<feature type="compositionally biased region" description="Acidic residues" evidence="1">
    <location>
        <begin position="415"/>
        <end position="428"/>
    </location>
</feature>
<feature type="compositionally biased region" description="Basic and acidic residues" evidence="1">
    <location>
        <begin position="187"/>
        <end position="203"/>
    </location>
</feature>
<feature type="region of interest" description="Disordered" evidence="1">
    <location>
        <begin position="664"/>
        <end position="738"/>
    </location>
</feature>
<organism evidence="2 3">
    <name type="scientific">Chlamydomonas eustigma</name>
    <dbReference type="NCBI Taxonomy" id="1157962"/>
    <lineage>
        <taxon>Eukaryota</taxon>
        <taxon>Viridiplantae</taxon>
        <taxon>Chlorophyta</taxon>
        <taxon>core chlorophytes</taxon>
        <taxon>Chlorophyceae</taxon>
        <taxon>CS clade</taxon>
        <taxon>Chlamydomonadales</taxon>
        <taxon>Chlamydomonadaceae</taxon>
        <taxon>Chlamydomonas</taxon>
    </lineage>
</organism>
<accession>A0A250XEW8</accession>
<dbReference type="EMBL" id="BEGY01000067">
    <property type="protein sequence ID" value="GAX81617.1"/>
    <property type="molecule type" value="Genomic_DNA"/>
</dbReference>
<reference evidence="2 3" key="1">
    <citation type="submission" date="2017-08" db="EMBL/GenBank/DDBJ databases">
        <title>Acidophilic green algal genome provides insights into adaptation to an acidic environment.</title>
        <authorList>
            <person name="Hirooka S."/>
            <person name="Hirose Y."/>
            <person name="Kanesaki Y."/>
            <person name="Higuchi S."/>
            <person name="Fujiwara T."/>
            <person name="Onuma R."/>
            <person name="Era A."/>
            <person name="Ohbayashi R."/>
            <person name="Uzuka A."/>
            <person name="Nozaki H."/>
            <person name="Yoshikawa H."/>
            <person name="Miyagishima S.Y."/>
        </authorList>
    </citation>
    <scope>NUCLEOTIDE SEQUENCE [LARGE SCALE GENOMIC DNA]</scope>
    <source>
        <strain evidence="2 3">NIES-2499</strain>
    </source>
</reference>
<feature type="compositionally biased region" description="Basic and acidic residues" evidence="1">
    <location>
        <begin position="667"/>
        <end position="678"/>
    </location>
</feature>
<feature type="non-terminal residue" evidence="2">
    <location>
        <position position="1"/>
    </location>
</feature>
<feature type="compositionally biased region" description="Basic and acidic residues" evidence="1">
    <location>
        <begin position="400"/>
        <end position="414"/>
    </location>
</feature>
<evidence type="ECO:0000313" key="3">
    <source>
        <dbReference type="Proteomes" id="UP000232323"/>
    </source>
</evidence>
<feature type="compositionally biased region" description="Basic and acidic residues" evidence="1">
    <location>
        <begin position="143"/>
        <end position="154"/>
    </location>
</feature>
<protein>
    <submittedName>
        <fullName evidence="2">Uncharacterized protein</fullName>
    </submittedName>
</protein>
<proteinExistence type="predicted"/>
<feature type="region of interest" description="Disordered" evidence="1">
    <location>
        <begin position="58"/>
        <end position="218"/>
    </location>
</feature>
<keyword evidence="3" id="KW-1185">Reference proteome</keyword>
<comment type="caution">
    <text evidence="2">The sequence shown here is derived from an EMBL/GenBank/DDBJ whole genome shotgun (WGS) entry which is preliminary data.</text>
</comment>
<feature type="compositionally biased region" description="Basic and acidic residues" evidence="1">
    <location>
        <begin position="64"/>
        <end position="77"/>
    </location>
</feature>
<feature type="compositionally biased region" description="Gly residues" evidence="1">
    <location>
        <begin position="103"/>
        <end position="112"/>
    </location>
</feature>
<feature type="region of interest" description="Disordered" evidence="1">
    <location>
        <begin position="767"/>
        <end position="820"/>
    </location>
</feature>
<gene>
    <name evidence="2" type="ORF">CEUSTIGMA_g9045.t1</name>
</gene>
<feature type="compositionally biased region" description="Acidic residues" evidence="1">
    <location>
        <begin position="452"/>
        <end position="479"/>
    </location>
</feature>
<dbReference type="Proteomes" id="UP000232323">
    <property type="component" value="Unassembled WGS sequence"/>
</dbReference>
<feature type="compositionally biased region" description="Low complexity" evidence="1">
    <location>
        <begin position="117"/>
        <end position="128"/>
    </location>
</feature>
<evidence type="ECO:0000256" key="1">
    <source>
        <dbReference type="SAM" id="MobiDB-lite"/>
    </source>
</evidence>
<feature type="compositionally biased region" description="Basic and acidic residues" evidence="1">
    <location>
        <begin position="696"/>
        <end position="705"/>
    </location>
</feature>
<feature type="region of interest" description="Disordered" evidence="1">
    <location>
        <begin position="338"/>
        <end position="497"/>
    </location>
</feature>
<dbReference type="AlphaFoldDB" id="A0A250XEW8"/>